<feature type="region of interest" description="Disordered" evidence="1">
    <location>
        <begin position="1"/>
        <end position="95"/>
    </location>
</feature>
<feature type="compositionally biased region" description="Polar residues" evidence="1">
    <location>
        <begin position="40"/>
        <end position="51"/>
    </location>
</feature>
<name>A0A9Q9MTZ2_9XANT</name>
<feature type="region of interest" description="Disordered" evidence="1">
    <location>
        <begin position="108"/>
        <end position="145"/>
    </location>
</feature>
<feature type="compositionally biased region" description="Basic and acidic residues" evidence="1">
    <location>
        <begin position="134"/>
        <end position="145"/>
    </location>
</feature>
<proteinExistence type="predicted"/>
<dbReference type="EMBL" id="CP096142">
    <property type="protein sequence ID" value="UXA67079.1"/>
    <property type="molecule type" value="Genomic_DNA"/>
</dbReference>
<feature type="region of interest" description="Disordered" evidence="1">
    <location>
        <begin position="158"/>
        <end position="200"/>
    </location>
</feature>
<feature type="compositionally biased region" description="Low complexity" evidence="1">
    <location>
        <begin position="24"/>
        <end position="39"/>
    </location>
</feature>
<accession>A0A9Q9MTZ2</accession>
<gene>
    <name evidence="2" type="ORF">M0D43_09050</name>
</gene>
<sequence length="200" mass="22082">MKPGHIGNAHFSYSASSDANVAGTSSRQQQSSETASQEQVNPALQGLTSASRSRRVSFGSWVGVQGESRPVGLDSRGKHEKYPGSKYKASAENREMKISDNAHKSAANSYDMLHGSPLSKSDRKGYESGNFARIDGDKKERKKEGKMALQQYEYFRRDAADPEVNYEHKTLRPPRGERERLLRELKSAEKERGGASNSGS</sequence>
<organism evidence="2 3">
    <name type="scientific">Xanthomonas prunicola</name>
    <dbReference type="NCBI Taxonomy" id="2053930"/>
    <lineage>
        <taxon>Bacteria</taxon>
        <taxon>Pseudomonadati</taxon>
        <taxon>Pseudomonadota</taxon>
        <taxon>Gammaproteobacteria</taxon>
        <taxon>Lysobacterales</taxon>
        <taxon>Lysobacteraceae</taxon>
        <taxon>Xanthomonas</taxon>
    </lineage>
</organism>
<evidence type="ECO:0000313" key="2">
    <source>
        <dbReference type="EMBL" id="UXA67079.1"/>
    </source>
</evidence>
<dbReference type="AlphaFoldDB" id="A0A9Q9MTZ2"/>
<dbReference type="Proteomes" id="UP001058381">
    <property type="component" value="Chromosome"/>
</dbReference>
<dbReference type="NCBIfam" id="NF041376">
    <property type="entry name" value="XopW"/>
    <property type="match status" value="1"/>
</dbReference>
<dbReference type="RefSeq" id="WP_252164365.1">
    <property type="nucleotide sequence ID" value="NZ_CP094827.1"/>
</dbReference>
<evidence type="ECO:0000256" key="1">
    <source>
        <dbReference type="SAM" id="MobiDB-lite"/>
    </source>
</evidence>
<feature type="compositionally biased region" description="Polar residues" evidence="1">
    <location>
        <begin position="11"/>
        <end position="23"/>
    </location>
</feature>
<dbReference type="GeneID" id="75151498"/>
<protein>
    <submittedName>
        <fullName evidence="2">Type III effector protein XopW</fullName>
    </submittedName>
</protein>
<feature type="compositionally biased region" description="Basic and acidic residues" evidence="1">
    <location>
        <begin position="75"/>
        <end position="95"/>
    </location>
</feature>
<evidence type="ECO:0000313" key="3">
    <source>
        <dbReference type="Proteomes" id="UP001058381"/>
    </source>
</evidence>
<reference evidence="2" key="1">
    <citation type="submission" date="2022-04" db="EMBL/GenBank/DDBJ databases">
        <title>Xanthomonas prunicola pv. tritici, a pathogen causing a previously unreported foliar disease of wheat.</title>
        <authorList>
            <person name="Clavijo F."/>
            <person name="Curland R.D."/>
            <person name="Dill-Macky R."/>
            <person name="Pereyra S."/>
            <person name="Roman-Reyna V."/>
            <person name="Siri M.I."/>
        </authorList>
    </citation>
    <scope>NUCLEOTIDE SEQUENCE</scope>
    <source>
        <strain evidence="2">CIX249</strain>
    </source>
</reference>
<feature type="compositionally biased region" description="Basic and acidic residues" evidence="1">
    <location>
        <begin position="158"/>
        <end position="193"/>
    </location>
</feature>